<name>A0ACA9R7V5_9GLOM</name>
<organism evidence="1 2">
    <name type="scientific">Racocetra persica</name>
    <dbReference type="NCBI Taxonomy" id="160502"/>
    <lineage>
        <taxon>Eukaryota</taxon>
        <taxon>Fungi</taxon>
        <taxon>Fungi incertae sedis</taxon>
        <taxon>Mucoromycota</taxon>
        <taxon>Glomeromycotina</taxon>
        <taxon>Glomeromycetes</taxon>
        <taxon>Diversisporales</taxon>
        <taxon>Gigasporaceae</taxon>
        <taxon>Racocetra</taxon>
    </lineage>
</organism>
<reference evidence="1" key="1">
    <citation type="submission" date="2021-06" db="EMBL/GenBank/DDBJ databases">
        <authorList>
            <person name="Kallberg Y."/>
            <person name="Tangrot J."/>
            <person name="Rosling A."/>
        </authorList>
    </citation>
    <scope>NUCLEOTIDE SEQUENCE</scope>
    <source>
        <strain evidence="1">MA461A</strain>
    </source>
</reference>
<comment type="caution">
    <text evidence="1">The sequence shown here is derived from an EMBL/GenBank/DDBJ whole genome shotgun (WGS) entry which is preliminary data.</text>
</comment>
<proteinExistence type="predicted"/>
<accession>A0ACA9R7V5</accession>
<feature type="non-terminal residue" evidence="1">
    <location>
        <position position="61"/>
    </location>
</feature>
<sequence length="61" mass="7187">YPLRCSVPVEMFESVKTHEAGVIVKETGVRLDMFKRERVTFRLLEFVEATHRLNAYIKNEC</sequence>
<evidence type="ECO:0000313" key="2">
    <source>
        <dbReference type="Proteomes" id="UP000789920"/>
    </source>
</evidence>
<dbReference type="Proteomes" id="UP000789920">
    <property type="component" value="Unassembled WGS sequence"/>
</dbReference>
<keyword evidence="2" id="KW-1185">Reference proteome</keyword>
<evidence type="ECO:0000313" key="1">
    <source>
        <dbReference type="EMBL" id="CAG8781392.1"/>
    </source>
</evidence>
<gene>
    <name evidence="1" type="ORF">RPERSI_LOCUS17637</name>
</gene>
<dbReference type="EMBL" id="CAJVQC010045491">
    <property type="protein sequence ID" value="CAG8781392.1"/>
    <property type="molecule type" value="Genomic_DNA"/>
</dbReference>
<protein>
    <submittedName>
        <fullName evidence="1">23859_t:CDS:1</fullName>
    </submittedName>
</protein>
<feature type="non-terminal residue" evidence="1">
    <location>
        <position position="1"/>
    </location>
</feature>